<comment type="cofactor">
    <cofactor evidence="1">
        <name>pyridoxal 5'-phosphate</name>
        <dbReference type="ChEBI" id="CHEBI:597326"/>
    </cofactor>
</comment>
<evidence type="ECO:0000313" key="10">
    <source>
        <dbReference type="EMBL" id="MQS37250.1"/>
    </source>
</evidence>
<feature type="domain" description="Orn/DAP/Arg decarboxylase 2 C-terminal" evidence="8">
    <location>
        <begin position="284"/>
        <end position="372"/>
    </location>
</feature>
<evidence type="ECO:0000313" key="11">
    <source>
        <dbReference type="Proteomes" id="UP000460558"/>
    </source>
</evidence>
<gene>
    <name evidence="10" type="ORF">FFZ77_16950</name>
</gene>
<keyword evidence="3" id="KW-0663">Pyridoxal phosphate</keyword>
<dbReference type="SUPFAM" id="SSF51419">
    <property type="entry name" value="PLP-binding barrel"/>
    <property type="match status" value="1"/>
</dbReference>
<evidence type="ECO:0000256" key="4">
    <source>
        <dbReference type="ARBA" id="ARBA00023154"/>
    </source>
</evidence>
<dbReference type="CDD" id="cd06828">
    <property type="entry name" value="PLPDE_III_DapDC"/>
    <property type="match status" value="1"/>
</dbReference>
<dbReference type="InterPro" id="IPR000183">
    <property type="entry name" value="Orn/DAP/Arg_de-COase"/>
</dbReference>
<dbReference type="InterPro" id="IPR029066">
    <property type="entry name" value="PLP-binding_barrel"/>
</dbReference>
<keyword evidence="11" id="KW-1185">Reference proteome</keyword>
<feature type="region of interest" description="Disordered" evidence="7">
    <location>
        <begin position="415"/>
        <end position="448"/>
    </location>
</feature>
<dbReference type="Gene3D" id="2.40.37.10">
    <property type="entry name" value="Lyase, Ornithine Decarboxylase, Chain A, domain 1"/>
    <property type="match status" value="1"/>
</dbReference>
<evidence type="ECO:0000256" key="2">
    <source>
        <dbReference type="ARBA" id="ARBA00022793"/>
    </source>
</evidence>
<dbReference type="InterPro" id="IPR002986">
    <property type="entry name" value="DAP_deCOOHase_LysA"/>
</dbReference>
<evidence type="ECO:0000259" key="8">
    <source>
        <dbReference type="Pfam" id="PF00278"/>
    </source>
</evidence>
<accession>A0ABW9NVC3</accession>
<dbReference type="Pfam" id="PF02784">
    <property type="entry name" value="Orn_Arg_deC_N"/>
    <property type="match status" value="1"/>
</dbReference>
<name>A0ABW9NVC3_9ACTN</name>
<dbReference type="InterPro" id="IPR022653">
    <property type="entry name" value="De-COase2_pyr-phos_BS"/>
</dbReference>
<dbReference type="PRINTS" id="PR01179">
    <property type="entry name" value="ODADCRBXLASE"/>
</dbReference>
<evidence type="ECO:0000256" key="3">
    <source>
        <dbReference type="ARBA" id="ARBA00022898"/>
    </source>
</evidence>
<dbReference type="InterPro" id="IPR022643">
    <property type="entry name" value="De-COase2_C"/>
</dbReference>
<dbReference type="PROSITE" id="PS00879">
    <property type="entry name" value="ODR_DC_2_2"/>
    <property type="match status" value="1"/>
</dbReference>
<evidence type="ECO:0000259" key="9">
    <source>
        <dbReference type="Pfam" id="PF02784"/>
    </source>
</evidence>
<dbReference type="Pfam" id="PF00278">
    <property type="entry name" value="Orn_DAP_Arg_deC"/>
    <property type="match status" value="1"/>
</dbReference>
<organism evidence="10 11">
    <name type="scientific">Streptomyces katsurahamanus</name>
    <dbReference type="NCBI Taxonomy" id="2577098"/>
    <lineage>
        <taxon>Bacteria</taxon>
        <taxon>Bacillati</taxon>
        <taxon>Actinomycetota</taxon>
        <taxon>Actinomycetes</taxon>
        <taxon>Kitasatosporales</taxon>
        <taxon>Streptomycetaceae</taxon>
        <taxon>Streptomyces</taxon>
    </lineage>
</organism>
<feature type="domain" description="Orn/DAP/Arg decarboxylase 2 N-terminal" evidence="9">
    <location>
        <begin position="35"/>
        <end position="282"/>
    </location>
</feature>
<dbReference type="PROSITE" id="PS00878">
    <property type="entry name" value="ODR_DC_2_1"/>
    <property type="match status" value="1"/>
</dbReference>
<keyword evidence="4" id="KW-0457">Lysine biosynthesis</keyword>
<dbReference type="InterPro" id="IPR009006">
    <property type="entry name" value="Ala_racemase/Decarboxylase_C"/>
</dbReference>
<dbReference type="InterPro" id="IPR022657">
    <property type="entry name" value="De-COase2_CS"/>
</dbReference>
<dbReference type="PANTHER" id="PTHR43727">
    <property type="entry name" value="DIAMINOPIMELATE DECARBOXYLASE"/>
    <property type="match status" value="1"/>
</dbReference>
<dbReference type="SUPFAM" id="SSF50621">
    <property type="entry name" value="Alanine racemase C-terminal domain-like"/>
    <property type="match status" value="1"/>
</dbReference>
<evidence type="ECO:0000256" key="1">
    <source>
        <dbReference type="ARBA" id="ARBA00001933"/>
    </source>
</evidence>
<feature type="compositionally biased region" description="Basic residues" evidence="7">
    <location>
        <begin position="429"/>
        <end position="438"/>
    </location>
</feature>
<keyword evidence="4" id="KW-0028">Amino-acid biosynthesis</keyword>
<evidence type="ECO:0000256" key="7">
    <source>
        <dbReference type="SAM" id="MobiDB-lite"/>
    </source>
</evidence>
<dbReference type="InterPro" id="IPR022644">
    <property type="entry name" value="De-COase2_N"/>
</dbReference>
<dbReference type="Gene3D" id="3.20.20.10">
    <property type="entry name" value="Alanine racemase"/>
    <property type="match status" value="1"/>
</dbReference>
<proteinExistence type="inferred from homology"/>
<evidence type="ECO:0000256" key="5">
    <source>
        <dbReference type="ARBA" id="ARBA00023239"/>
    </source>
</evidence>
<dbReference type="PRINTS" id="PR01181">
    <property type="entry name" value="DAPDCRBXLASE"/>
</dbReference>
<reference evidence="10 11" key="1">
    <citation type="submission" date="2019-06" db="EMBL/GenBank/DDBJ databases">
        <title>Comparative genomics and metabolomics analyses of clavulanic acid producing Streptomyces species provides insight into specialized metabolism and evolution of beta-lactam biosynthetic gene clusters.</title>
        <authorList>
            <person name="Moore M.A."/>
            <person name="Cruz-Morales P."/>
            <person name="Barona Gomez F."/>
            <person name="Kapil T."/>
        </authorList>
    </citation>
    <scope>NUCLEOTIDE SEQUENCE [LARGE SCALE GENOMIC DNA]</scope>
    <source>
        <strain evidence="10 11">T-272</strain>
    </source>
</reference>
<protein>
    <submittedName>
        <fullName evidence="10">Diaminopimelate decarboxylase</fullName>
    </submittedName>
</protein>
<evidence type="ECO:0000256" key="6">
    <source>
        <dbReference type="RuleBase" id="RU003737"/>
    </source>
</evidence>
<dbReference type="EMBL" id="VDEQ01000186">
    <property type="protein sequence ID" value="MQS37250.1"/>
    <property type="molecule type" value="Genomic_DNA"/>
</dbReference>
<dbReference type="Proteomes" id="UP000460558">
    <property type="component" value="Unassembled WGS sequence"/>
</dbReference>
<keyword evidence="2" id="KW-0210">Decarboxylase</keyword>
<dbReference type="PANTHER" id="PTHR43727:SF2">
    <property type="entry name" value="GROUP IV DECARBOXYLASE"/>
    <property type="match status" value="1"/>
</dbReference>
<comment type="caution">
    <text evidence="10">The sequence shown here is derived from an EMBL/GenBank/DDBJ whole genome shotgun (WGS) entry which is preliminary data.</text>
</comment>
<sequence length="448" mass="49535">MPMSEAFSRRLRPVLRDAVEHFGTPFHLYDEQGISDTCAYFNETFAGLPFREYFAVKALPNPSILEIVRGHGFGFDCSSLPEIDLAGRVGARAHDIFFTSNNTSREELAAAAERSALINIDDRAVLEKLADLVDGDHPVDTLSLRVNPGEAPSENVFLGSPQDAKFGIPTHRLTEAVIRAGELGVQHLGLHMMVASNVLRVAPIVRTLEILLRHATMIRERTGVTVEFLNLGGGIGIPYRPEDPPFDLAALGRELRTALTGWARAQRTEIPRLCFESGRYITGPHGVLVTRVVNRMSKWREYVGVDASMSSLMRPGLYAGAYHHISAPWVPDGPSRTVDVVGSLCENNDKFGTDRELPELTEGDTLLIHDTGAHGHAMGFTYNGRLRPKELLLRSDGSVQLIRRAEEQERDHFSTLVFPPDGLPARPQPHSHPHHRRAAGSLHEATLR</sequence>
<comment type="similarity">
    <text evidence="6">Belongs to the Orn/Lys/Arg decarboxylase class-II family.</text>
</comment>
<keyword evidence="5" id="KW-0456">Lyase</keyword>